<evidence type="ECO:0000256" key="1">
    <source>
        <dbReference type="SAM" id="MobiDB-lite"/>
    </source>
</evidence>
<feature type="domain" description="DUF6590" evidence="2">
    <location>
        <begin position="322"/>
        <end position="457"/>
    </location>
</feature>
<organism evidence="3 4">
    <name type="scientific">Corynascus novoguineensis</name>
    <dbReference type="NCBI Taxonomy" id="1126955"/>
    <lineage>
        <taxon>Eukaryota</taxon>
        <taxon>Fungi</taxon>
        <taxon>Dikarya</taxon>
        <taxon>Ascomycota</taxon>
        <taxon>Pezizomycotina</taxon>
        <taxon>Sordariomycetes</taxon>
        <taxon>Sordariomycetidae</taxon>
        <taxon>Sordariales</taxon>
        <taxon>Chaetomiaceae</taxon>
        <taxon>Corynascus</taxon>
    </lineage>
</organism>
<sequence length="473" mass="52582">MDSRWSDWSEWVWDEYQNCHYRVRRDARGNLQYDYDVPRGNVEGLAEPFNNMNLDSHQEMYYAQNPAYTYDTPHSANGTAATSAYNAVSMQSSQSTSHAKSRTKPADSKVKSKGKDKGTSKKHQTTHPKSTGDRGAKDAAASLEPFYRKLPPSDSDPASQYANPDVASDPSSHDPAYSSNTPPISGAELGYRGPENNGEVESFGSGQNLRRGRVSASGPTTVPRSAVTPYLAADGTSFDYTAPAQSSTSHDIPGLQDALLNPDPFLTGEVGSHDANTDSTYTVRGAQAPQSYPYYEDQHTAAESFISMREPIPENFRVHPSSYFQPGKVFKILWCEPQGATSGTVDGFYQSFRRFIVVANDEGHCTCVPILTYGRQACTKRGVKPPKHGVVYDIRRGPKMLENEPRLGFSPVAVHLYDQTEKLAKESRVNYAKLTTVEHNFRVLFIGQIEQEDFNNIVTKAVDECWRMKRRRG</sequence>
<evidence type="ECO:0000259" key="2">
    <source>
        <dbReference type="Pfam" id="PF20233"/>
    </source>
</evidence>
<dbReference type="PANTHER" id="PTHR35391">
    <property type="entry name" value="C2H2-TYPE DOMAIN-CONTAINING PROTEIN-RELATED"/>
    <property type="match status" value="1"/>
</dbReference>
<dbReference type="InterPro" id="IPR046497">
    <property type="entry name" value="DUF6590"/>
</dbReference>
<dbReference type="EMBL" id="MU857619">
    <property type="protein sequence ID" value="KAK4249787.1"/>
    <property type="molecule type" value="Genomic_DNA"/>
</dbReference>
<feature type="region of interest" description="Disordered" evidence="1">
    <location>
        <begin position="89"/>
        <end position="222"/>
    </location>
</feature>
<reference evidence="3" key="1">
    <citation type="journal article" date="2023" name="Mol. Phylogenet. Evol.">
        <title>Genome-scale phylogeny and comparative genomics of the fungal order Sordariales.</title>
        <authorList>
            <person name="Hensen N."/>
            <person name="Bonometti L."/>
            <person name="Westerberg I."/>
            <person name="Brannstrom I.O."/>
            <person name="Guillou S."/>
            <person name="Cros-Aarteil S."/>
            <person name="Calhoun S."/>
            <person name="Haridas S."/>
            <person name="Kuo A."/>
            <person name="Mondo S."/>
            <person name="Pangilinan J."/>
            <person name="Riley R."/>
            <person name="LaButti K."/>
            <person name="Andreopoulos B."/>
            <person name="Lipzen A."/>
            <person name="Chen C."/>
            <person name="Yan M."/>
            <person name="Daum C."/>
            <person name="Ng V."/>
            <person name="Clum A."/>
            <person name="Steindorff A."/>
            <person name="Ohm R.A."/>
            <person name="Martin F."/>
            <person name="Silar P."/>
            <person name="Natvig D.O."/>
            <person name="Lalanne C."/>
            <person name="Gautier V."/>
            <person name="Ament-Velasquez S.L."/>
            <person name="Kruys A."/>
            <person name="Hutchinson M.I."/>
            <person name="Powell A.J."/>
            <person name="Barry K."/>
            <person name="Miller A.N."/>
            <person name="Grigoriev I.V."/>
            <person name="Debuchy R."/>
            <person name="Gladieux P."/>
            <person name="Hiltunen Thoren M."/>
            <person name="Johannesson H."/>
        </authorList>
    </citation>
    <scope>NUCLEOTIDE SEQUENCE</scope>
    <source>
        <strain evidence="3">CBS 359.72</strain>
    </source>
</reference>
<dbReference type="Proteomes" id="UP001303647">
    <property type="component" value="Unassembled WGS sequence"/>
</dbReference>
<gene>
    <name evidence="3" type="ORF">C7999DRAFT_29654</name>
</gene>
<evidence type="ECO:0000313" key="4">
    <source>
        <dbReference type="Proteomes" id="UP001303647"/>
    </source>
</evidence>
<keyword evidence="4" id="KW-1185">Reference proteome</keyword>
<name>A0AAN7CYS5_9PEZI</name>
<dbReference type="AlphaFoldDB" id="A0AAN7CYS5"/>
<evidence type="ECO:0000313" key="3">
    <source>
        <dbReference type="EMBL" id="KAK4249787.1"/>
    </source>
</evidence>
<dbReference type="Pfam" id="PF20233">
    <property type="entry name" value="DUF6590"/>
    <property type="match status" value="1"/>
</dbReference>
<accession>A0AAN7CYS5</accession>
<protein>
    <recommendedName>
        <fullName evidence="2">DUF6590 domain-containing protein</fullName>
    </recommendedName>
</protein>
<proteinExistence type="predicted"/>
<dbReference type="PANTHER" id="PTHR35391:SF5">
    <property type="entry name" value="DUF6590 DOMAIN-CONTAINING PROTEIN"/>
    <property type="match status" value="1"/>
</dbReference>
<reference evidence="3" key="2">
    <citation type="submission" date="2023-05" db="EMBL/GenBank/DDBJ databases">
        <authorList>
            <consortium name="Lawrence Berkeley National Laboratory"/>
            <person name="Steindorff A."/>
            <person name="Hensen N."/>
            <person name="Bonometti L."/>
            <person name="Westerberg I."/>
            <person name="Brannstrom I.O."/>
            <person name="Guillou S."/>
            <person name="Cros-Aarteil S."/>
            <person name="Calhoun S."/>
            <person name="Haridas S."/>
            <person name="Kuo A."/>
            <person name="Mondo S."/>
            <person name="Pangilinan J."/>
            <person name="Riley R."/>
            <person name="Labutti K."/>
            <person name="Andreopoulos B."/>
            <person name="Lipzen A."/>
            <person name="Chen C."/>
            <person name="Yanf M."/>
            <person name="Daum C."/>
            <person name="Ng V."/>
            <person name="Clum A."/>
            <person name="Ohm R."/>
            <person name="Martin F."/>
            <person name="Silar P."/>
            <person name="Natvig D."/>
            <person name="Lalanne C."/>
            <person name="Gautier V."/>
            <person name="Ament-Velasquez S.L."/>
            <person name="Kruys A."/>
            <person name="Hutchinson M.I."/>
            <person name="Powell A.J."/>
            <person name="Barry K."/>
            <person name="Miller A.N."/>
            <person name="Grigoriev I.V."/>
            <person name="Debuchy R."/>
            <person name="Gladieux P."/>
            <person name="Thoren M.H."/>
            <person name="Johannesson H."/>
        </authorList>
    </citation>
    <scope>NUCLEOTIDE SEQUENCE</scope>
    <source>
        <strain evidence="3">CBS 359.72</strain>
    </source>
</reference>
<feature type="compositionally biased region" description="Basic and acidic residues" evidence="1">
    <location>
        <begin position="104"/>
        <end position="119"/>
    </location>
</feature>
<comment type="caution">
    <text evidence="3">The sequence shown here is derived from an EMBL/GenBank/DDBJ whole genome shotgun (WGS) entry which is preliminary data.</text>
</comment>
<feature type="compositionally biased region" description="Polar residues" evidence="1">
    <location>
        <begin position="89"/>
        <end position="98"/>
    </location>
</feature>